<dbReference type="GO" id="GO:0005737">
    <property type="term" value="C:cytoplasm"/>
    <property type="evidence" value="ECO:0007669"/>
    <property type="project" value="TreeGrafter"/>
</dbReference>
<proteinExistence type="predicted"/>
<dbReference type="GO" id="GO:0006370">
    <property type="term" value="P:7-methylguanosine mRNA capping"/>
    <property type="evidence" value="ECO:0007669"/>
    <property type="project" value="TreeGrafter"/>
</dbReference>
<sequence length="388" mass="45640">MSYYILPKIPNNVSIAVDVQKDPMHAYISHSLVYYYNDTMKLIEKLCKNETDPICNSIDELSKIVNPYEYIFSKVTGSKFSVSKIKPFSSIFYDFLEISQTLNMFDNYIETNILSLHFGENNSSTIECMNMMREDNNDSNIGFNKVEEYIIDDQNFNNIHFLFYEYSNSNETNLIVGLVKFIIKLLQKQKNGGSCVIKIDNLFYKPIIDIVYLLSSLYDKLYVIKPNTSPITSCEKYVVCKYFMCNYEKINLYLEKLLIFLNNFEKLQDDNINVSCFVKDEIPYYFINKIEEANIIVGQQQLESLDQIVSILKNKNKEDKIETLKKNNLQKCVHWCEKYRIPYNKFSEKVNIFLPFFKNTDDSELEDEVVLEEANVVIEVFTNEEKFD</sequence>
<dbReference type="Gene3D" id="3.40.50.12760">
    <property type="match status" value="1"/>
</dbReference>
<accession>A0A6C0DWD1</accession>
<dbReference type="GO" id="GO:0005634">
    <property type="term" value="C:nucleus"/>
    <property type="evidence" value="ECO:0007669"/>
    <property type="project" value="UniProtKB-ARBA"/>
</dbReference>
<dbReference type="SUPFAM" id="SSF53335">
    <property type="entry name" value="S-adenosyl-L-methionine-dependent methyltransferases"/>
    <property type="match status" value="1"/>
</dbReference>
<dbReference type="PANTHER" id="PTHR16121:SF2">
    <property type="entry name" value="CAP-SPECIFIC MRNA (NUCLEOSIDE-2'-O-)-METHYLTRANSFERASE 2"/>
    <property type="match status" value="1"/>
</dbReference>
<dbReference type="EMBL" id="MN739668">
    <property type="protein sequence ID" value="QHT19555.1"/>
    <property type="molecule type" value="Genomic_DNA"/>
</dbReference>
<feature type="domain" description="Ribosomal RNA methyltransferase FtsJ" evidence="1">
    <location>
        <begin position="167"/>
        <end position="242"/>
    </location>
</feature>
<dbReference type="InterPro" id="IPR029063">
    <property type="entry name" value="SAM-dependent_MTases_sf"/>
</dbReference>
<dbReference type="InterPro" id="IPR002877">
    <property type="entry name" value="RNA_MeTrfase_FtsJ_dom"/>
</dbReference>
<organism evidence="2">
    <name type="scientific">viral metagenome</name>
    <dbReference type="NCBI Taxonomy" id="1070528"/>
    <lineage>
        <taxon>unclassified sequences</taxon>
        <taxon>metagenomes</taxon>
        <taxon>organismal metagenomes</taxon>
    </lineage>
</organism>
<dbReference type="GO" id="GO:0032259">
    <property type="term" value="P:methylation"/>
    <property type="evidence" value="ECO:0007669"/>
    <property type="project" value="InterPro"/>
</dbReference>
<dbReference type="InterPro" id="IPR050851">
    <property type="entry name" value="mRNA_Cap_2O-Ribose_MeTrfase"/>
</dbReference>
<evidence type="ECO:0000259" key="1">
    <source>
        <dbReference type="Pfam" id="PF01728"/>
    </source>
</evidence>
<dbReference type="GO" id="GO:0004483">
    <property type="term" value="F:methyltransferase cap1 activity"/>
    <property type="evidence" value="ECO:0007669"/>
    <property type="project" value="TreeGrafter"/>
</dbReference>
<name>A0A6C0DWD1_9ZZZZ</name>
<dbReference type="Pfam" id="PF01728">
    <property type="entry name" value="FtsJ"/>
    <property type="match status" value="1"/>
</dbReference>
<reference evidence="2" key="1">
    <citation type="journal article" date="2020" name="Nature">
        <title>Giant virus diversity and host interactions through global metagenomics.</title>
        <authorList>
            <person name="Schulz F."/>
            <person name="Roux S."/>
            <person name="Paez-Espino D."/>
            <person name="Jungbluth S."/>
            <person name="Walsh D.A."/>
            <person name="Denef V.J."/>
            <person name="McMahon K.D."/>
            <person name="Konstantinidis K.T."/>
            <person name="Eloe-Fadrosh E.A."/>
            <person name="Kyrpides N.C."/>
            <person name="Woyke T."/>
        </authorList>
    </citation>
    <scope>NUCLEOTIDE SEQUENCE</scope>
    <source>
        <strain evidence="2">GVMAG-M-3300023174-5</strain>
    </source>
</reference>
<dbReference type="AlphaFoldDB" id="A0A6C0DWD1"/>
<evidence type="ECO:0000313" key="2">
    <source>
        <dbReference type="EMBL" id="QHT19555.1"/>
    </source>
</evidence>
<dbReference type="PANTHER" id="PTHR16121">
    <property type="entry name" value="CAP-SPECIFIC MRNA (NUCLEOSIDE-2'-O-)-METHYLTRANSFERASE 1-RELATED"/>
    <property type="match status" value="1"/>
</dbReference>
<protein>
    <recommendedName>
        <fullName evidence="1">Ribosomal RNA methyltransferase FtsJ domain-containing protein</fullName>
    </recommendedName>
</protein>